<dbReference type="InterPro" id="IPR049428">
    <property type="entry name" value="RecA-like_N"/>
</dbReference>
<dbReference type="AlphaFoldDB" id="A0A1Y1I963"/>
<dbReference type="InterPro" id="IPR020588">
    <property type="entry name" value="RecA_ATP-bd"/>
</dbReference>
<evidence type="ECO:0000256" key="8">
    <source>
        <dbReference type="SAM" id="MobiDB-lite"/>
    </source>
</evidence>
<dbReference type="EMBL" id="DF237307">
    <property type="protein sequence ID" value="GAQ87514.1"/>
    <property type="molecule type" value="Genomic_DNA"/>
</dbReference>
<dbReference type="Gene3D" id="3.40.50.300">
    <property type="entry name" value="P-loop containing nucleotide triphosphate hydrolases"/>
    <property type="match status" value="1"/>
</dbReference>
<evidence type="ECO:0000256" key="1">
    <source>
        <dbReference type="ARBA" id="ARBA00009391"/>
    </source>
</evidence>
<dbReference type="InterPro" id="IPR027417">
    <property type="entry name" value="P-loop_NTPase"/>
</dbReference>
<dbReference type="InterPro" id="IPR003593">
    <property type="entry name" value="AAA+_ATPase"/>
</dbReference>
<evidence type="ECO:0000259" key="9">
    <source>
        <dbReference type="PROSITE" id="PS50162"/>
    </source>
</evidence>
<dbReference type="NCBIfam" id="TIGR02012">
    <property type="entry name" value="tigrfam_recA"/>
    <property type="match status" value="1"/>
</dbReference>
<comment type="function">
    <text evidence="6">Involved in recombination ability and DNA strand transfer activity.</text>
</comment>
<feature type="domain" description="RecA family profile 1" evidence="9">
    <location>
        <begin position="171"/>
        <end position="329"/>
    </location>
</feature>
<dbReference type="PROSITE" id="PS50162">
    <property type="entry name" value="RECA_2"/>
    <property type="match status" value="1"/>
</dbReference>
<dbReference type="Gene3D" id="3.30.250.10">
    <property type="entry name" value="RecA protein, C-terminal domain"/>
    <property type="match status" value="1"/>
</dbReference>
<evidence type="ECO:0000259" key="10">
    <source>
        <dbReference type="PROSITE" id="PS50163"/>
    </source>
</evidence>
<dbReference type="PANTHER" id="PTHR45900">
    <property type="entry name" value="RECA"/>
    <property type="match status" value="1"/>
</dbReference>
<dbReference type="GO" id="GO:0005524">
    <property type="term" value="F:ATP binding"/>
    <property type="evidence" value="ECO:0007669"/>
    <property type="project" value="UniProtKB-KW"/>
</dbReference>
<dbReference type="HAMAP" id="MF_00268">
    <property type="entry name" value="RecA"/>
    <property type="match status" value="1"/>
</dbReference>
<proteinExistence type="inferred from homology"/>
<dbReference type="InterPro" id="IPR013765">
    <property type="entry name" value="DNA_recomb/repair_RecA"/>
</dbReference>
<dbReference type="InterPro" id="IPR023400">
    <property type="entry name" value="RecA_C_sf"/>
</dbReference>
<dbReference type="OMA" id="VCQPETG"/>
<keyword evidence="3 7" id="KW-0067">ATP-binding</keyword>
<comment type="similarity">
    <text evidence="1 7">Belongs to the RecA family.</text>
</comment>
<keyword evidence="12" id="KW-1185">Reference proteome</keyword>
<evidence type="ECO:0000256" key="3">
    <source>
        <dbReference type="ARBA" id="ARBA00022840"/>
    </source>
</evidence>
<dbReference type="GO" id="GO:0140664">
    <property type="term" value="F:ATP-dependent DNA damage sensor activity"/>
    <property type="evidence" value="ECO:0007669"/>
    <property type="project" value="InterPro"/>
</dbReference>
<evidence type="ECO:0000313" key="11">
    <source>
        <dbReference type="EMBL" id="GAQ87514.1"/>
    </source>
</evidence>
<dbReference type="InterPro" id="IPR020584">
    <property type="entry name" value="DNA_recomb/repair_RecA_CS"/>
</dbReference>
<feature type="region of interest" description="Disordered" evidence="8">
    <location>
        <begin position="108"/>
        <end position="139"/>
    </location>
</feature>
<dbReference type="Pfam" id="PF00154">
    <property type="entry name" value="RecA_N"/>
    <property type="match status" value="1"/>
</dbReference>
<evidence type="ECO:0000256" key="2">
    <source>
        <dbReference type="ARBA" id="ARBA00022741"/>
    </source>
</evidence>
<dbReference type="SUPFAM" id="SSF52540">
    <property type="entry name" value="P-loop containing nucleoside triphosphate hydrolases"/>
    <property type="match status" value="1"/>
</dbReference>
<dbReference type="InterPro" id="IPR049261">
    <property type="entry name" value="RecA-like_C"/>
</dbReference>
<protein>
    <submittedName>
        <fullName evidence="11">Putative DNA repair and recombination protein RecA</fullName>
    </submittedName>
</protein>
<dbReference type="GO" id="GO:0006310">
    <property type="term" value="P:DNA recombination"/>
    <property type="evidence" value="ECO:0007669"/>
    <property type="project" value="UniProtKB-KW"/>
</dbReference>
<dbReference type="GO" id="GO:0003697">
    <property type="term" value="F:single-stranded DNA binding"/>
    <property type="evidence" value="ECO:0007669"/>
    <property type="project" value="InterPro"/>
</dbReference>
<feature type="compositionally biased region" description="Low complexity" evidence="8">
    <location>
        <begin position="108"/>
        <end position="124"/>
    </location>
</feature>
<feature type="region of interest" description="Disordered" evidence="8">
    <location>
        <begin position="468"/>
        <end position="497"/>
    </location>
</feature>
<dbReference type="SUPFAM" id="SSF54752">
    <property type="entry name" value="RecA protein, C-terminal domain"/>
    <property type="match status" value="1"/>
</dbReference>
<evidence type="ECO:0000256" key="4">
    <source>
        <dbReference type="ARBA" id="ARBA00023125"/>
    </source>
</evidence>
<dbReference type="OrthoDB" id="5957327at2759"/>
<keyword evidence="2 7" id="KW-0547">Nucleotide-binding</keyword>
<dbReference type="FunFam" id="3.40.50.300:FF:000087">
    <property type="entry name" value="Recombinase RecA"/>
    <property type="match status" value="1"/>
</dbReference>
<gene>
    <name evidence="11" type="ORF">KFL_003580070</name>
</gene>
<evidence type="ECO:0000256" key="6">
    <source>
        <dbReference type="ARBA" id="ARBA00056887"/>
    </source>
</evidence>
<keyword evidence="4" id="KW-0238">DNA-binding</keyword>
<evidence type="ECO:0000256" key="7">
    <source>
        <dbReference type="RuleBase" id="RU003422"/>
    </source>
</evidence>
<name>A0A1Y1I963_KLENI</name>
<dbReference type="SMART" id="SM00382">
    <property type="entry name" value="AAA"/>
    <property type="match status" value="1"/>
</dbReference>
<dbReference type="GO" id="GO:0006281">
    <property type="term" value="P:DNA repair"/>
    <property type="evidence" value="ECO:0007669"/>
    <property type="project" value="InterPro"/>
</dbReference>
<sequence>MMASGALQVACRTASRAIAIPGAAHVEPPGGCSTCPAAGFHSRSGAGALLRRNPRGASFCVPDADLLAERRERALSGAGSSFTGERTGLTRLATKRITPVTLDRRRGAAVAARAPRRSAASSAATLDKDAGQDESLAASRRRALEDAMAEINAQYGKGTVTRLGATGVSSGVETFPSGSLALDYILGGGLPRGRIVEVYGPESSGKTTLALHAIAEVQKAGGNCLLIDAEHAFDPDYSGALGVNMDELVVCQPDNGDMALNTADHMIRSSAVDLIVVDSVSALVPKAELEGDIGNQLVGSQARLMSQALRKLASSASKARCTIIFINQIRFKIGVIYGSPEVTSGGQALKFFASLRLEIRNTGRIKGVPEAGRGEVDVGIRTRIRVTKSKVSLPYRTAEQDIIFKEGISHLGCIVDVGELLGLIMKKGAWYSYGDTKIGQGREKVVAFLRENDDIRQTIEKDIRARIAQDSASSQNGRGASSAFVAPMDSNGGLDELPTYAAEEDLGFASDSES</sequence>
<dbReference type="STRING" id="105231.A0A1Y1I963"/>
<evidence type="ECO:0000256" key="5">
    <source>
        <dbReference type="ARBA" id="ARBA00023172"/>
    </source>
</evidence>
<dbReference type="CDD" id="cd00983">
    <property type="entry name" value="RecA"/>
    <property type="match status" value="1"/>
</dbReference>
<dbReference type="PROSITE" id="PS00321">
    <property type="entry name" value="RECA_1"/>
    <property type="match status" value="1"/>
</dbReference>
<dbReference type="PANTHER" id="PTHR45900:SF1">
    <property type="entry name" value="MITOCHONDRIAL DNA REPAIR PROTEIN RECA HOMOLOG-RELATED"/>
    <property type="match status" value="1"/>
</dbReference>
<organism evidence="11 12">
    <name type="scientific">Klebsormidium nitens</name>
    <name type="common">Green alga</name>
    <name type="synonym">Ulothrix nitens</name>
    <dbReference type="NCBI Taxonomy" id="105231"/>
    <lineage>
        <taxon>Eukaryota</taxon>
        <taxon>Viridiplantae</taxon>
        <taxon>Streptophyta</taxon>
        <taxon>Klebsormidiophyceae</taxon>
        <taxon>Klebsormidiales</taxon>
        <taxon>Klebsormidiaceae</taxon>
        <taxon>Klebsormidium</taxon>
    </lineage>
</organism>
<dbReference type="Pfam" id="PF21096">
    <property type="entry name" value="RecA_C"/>
    <property type="match status" value="1"/>
</dbReference>
<accession>A0A1Y1I963</accession>
<feature type="domain" description="RecA family profile 2" evidence="10">
    <location>
        <begin position="334"/>
        <end position="413"/>
    </location>
</feature>
<dbReference type="Proteomes" id="UP000054558">
    <property type="component" value="Unassembled WGS sequence"/>
</dbReference>
<dbReference type="PRINTS" id="PR00142">
    <property type="entry name" value="RECA"/>
</dbReference>
<feature type="compositionally biased region" description="Polar residues" evidence="8">
    <location>
        <begin position="470"/>
        <end position="479"/>
    </location>
</feature>
<reference evidence="11 12" key="1">
    <citation type="journal article" date="2014" name="Nat. Commun.">
        <title>Klebsormidium flaccidum genome reveals primary factors for plant terrestrial adaptation.</title>
        <authorList>
            <person name="Hori K."/>
            <person name="Maruyama F."/>
            <person name="Fujisawa T."/>
            <person name="Togashi T."/>
            <person name="Yamamoto N."/>
            <person name="Seo M."/>
            <person name="Sato S."/>
            <person name="Yamada T."/>
            <person name="Mori H."/>
            <person name="Tajima N."/>
            <person name="Moriyama T."/>
            <person name="Ikeuchi M."/>
            <person name="Watanabe M."/>
            <person name="Wada H."/>
            <person name="Kobayashi K."/>
            <person name="Saito M."/>
            <person name="Masuda T."/>
            <person name="Sasaki-Sekimoto Y."/>
            <person name="Mashiguchi K."/>
            <person name="Awai K."/>
            <person name="Shimojima M."/>
            <person name="Masuda S."/>
            <person name="Iwai M."/>
            <person name="Nobusawa T."/>
            <person name="Narise T."/>
            <person name="Kondo S."/>
            <person name="Saito H."/>
            <person name="Sato R."/>
            <person name="Murakawa M."/>
            <person name="Ihara Y."/>
            <person name="Oshima-Yamada Y."/>
            <person name="Ohtaka K."/>
            <person name="Satoh M."/>
            <person name="Sonobe K."/>
            <person name="Ishii M."/>
            <person name="Ohtani R."/>
            <person name="Kanamori-Sato M."/>
            <person name="Honoki R."/>
            <person name="Miyazaki D."/>
            <person name="Mochizuki H."/>
            <person name="Umetsu J."/>
            <person name="Higashi K."/>
            <person name="Shibata D."/>
            <person name="Kamiya Y."/>
            <person name="Sato N."/>
            <person name="Nakamura Y."/>
            <person name="Tabata S."/>
            <person name="Ida S."/>
            <person name="Kurokawa K."/>
            <person name="Ohta H."/>
        </authorList>
    </citation>
    <scope>NUCLEOTIDE SEQUENCE [LARGE SCALE GENOMIC DNA]</scope>
    <source>
        <strain evidence="11 12">NIES-2285</strain>
    </source>
</reference>
<dbReference type="InterPro" id="IPR020587">
    <property type="entry name" value="RecA_monomer-monomer_interface"/>
</dbReference>
<dbReference type="PROSITE" id="PS50163">
    <property type="entry name" value="RECA_3"/>
    <property type="match status" value="1"/>
</dbReference>
<keyword evidence="5" id="KW-0233">DNA recombination</keyword>
<evidence type="ECO:0000313" key="12">
    <source>
        <dbReference type="Proteomes" id="UP000054558"/>
    </source>
</evidence>